<gene>
    <name evidence="2" type="ORF">CJD36_011430</name>
</gene>
<evidence type="ECO:0000313" key="3">
    <source>
        <dbReference type="Proteomes" id="UP000239872"/>
    </source>
</evidence>
<proteinExistence type="predicted"/>
<dbReference type="Gene3D" id="3.10.450.50">
    <property type="match status" value="1"/>
</dbReference>
<evidence type="ECO:0000256" key="1">
    <source>
        <dbReference type="SAM" id="SignalP"/>
    </source>
</evidence>
<keyword evidence="1" id="KW-0732">Signal</keyword>
<keyword evidence="3" id="KW-1185">Reference proteome</keyword>
<feature type="chain" id="PRO_5015503561" description="DUF4783 domain-containing protein" evidence="1">
    <location>
        <begin position="38"/>
        <end position="149"/>
    </location>
</feature>
<dbReference type="AlphaFoldDB" id="A0A2S7SV34"/>
<sequence length="149" mass="17090">MLICCDLNEMCTIPMNKIFKTLLFTISCILMFNTAPAQNVKSPLEEIVYLFRNNKIEDVTRYFDNFVPVSINNNASNYSRNQAGLVVKDFFDKNPVRDFNVMDSGTPSPTSRSMIATFSSNSGRYTLYLLVKQKDNNNYVIKEIKISKQ</sequence>
<dbReference type="EMBL" id="PPSL01000003">
    <property type="protein sequence ID" value="PQJ10578.1"/>
    <property type="molecule type" value="Genomic_DNA"/>
</dbReference>
<protein>
    <recommendedName>
        <fullName evidence="4">DUF4783 domain-containing protein</fullName>
    </recommendedName>
</protein>
<evidence type="ECO:0000313" key="2">
    <source>
        <dbReference type="EMBL" id="PQJ10578.1"/>
    </source>
</evidence>
<dbReference type="InterPro" id="IPR031977">
    <property type="entry name" value="DUF4783"/>
</dbReference>
<accession>A0A2S7SV34</accession>
<evidence type="ECO:0008006" key="4">
    <source>
        <dbReference type="Google" id="ProtNLM"/>
    </source>
</evidence>
<comment type="caution">
    <text evidence="2">The sequence shown here is derived from an EMBL/GenBank/DDBJ whole genome shotgun (WGS) entry which is preliminary data.</text>
</comment>
<feature type="signal peptide" evidence="1">
    <location>
        <begin position="1"/>
        <end position="37"/>
    </location>
</feature>
<organism evidence="2 3">
    <name type="scientific">Flavipsychrobacter stenotrophus</name>
    <dbReference type="NCBI Taxonomy" id="2077091"/>
    <lineage>
        <taxon>Bacteria</taxon>
        <taxon>Pseudomonadati</taxon>
        <taxon>Bacteroidota</taxon>
        <taxon>Chitinophagia</taxon>
        <taxon>Chitinophagales</taxon>
        <taxon>Chitinophagaceae</taxon>
        <taxon>Flavipsychrobacter</taxon>
    </lineage>
</organism>
<name>A0A2S7SV34_9BACT</name>
<reference evidence="2 3" key="1">
    <citation type="submission" date="2018-01" db="EMBL/GenBank/DDBJ databases">
        <title>A novel member of the phylum Bacteroidetes isolated from glacier ice.</title>
        <authorList>
            <person name="Liu Q."/>
            <person name="Xin Y.-H."/>
        </authorList>
    </citation>
    <scope>NUCLEOTIDE SEQUENCE [LARGE SCALE GENOMIC DNA]</scope>
    <source>
        <strain evidence="2 3">RB1R16</strain>
    </source>
</reference>
<dbReference type="Proteomes" id="UP000239872">
    <property type="component" value="Unassembled WGS sequence"/>
</dbReference>
<dbReference type="Pfam" id="PF16022">
    <property type="entry name" value="DUF4783"/>
    <property type="match status" value="1"/>
</dbReference>